<accession>Q9F6K0</accession>
<evidence type="ECO:0000313" key="2">
    <source>
        <dbReference type="EMBL" id="AAG25295.1"/>
    </source>
</evidence>
<feature type="domain" description="Transposase IS30-like HTH" evidence="1">
    <location>
        <begin position="49"/>
        <end position="81"/>
    </location>
</feature>
<protein>
    <submittedName>
        <fullName evidence="2">Rep2</fullName>
    </submittedName>
</protein>
<dbReference type="InterPro" id="IPR025246">
    <property type="entry name" value="IS30-like_HTH"/>
</dbReference>
<organism evidence="2">
    <name type="scientific">Propionibacterium freudenreichii</name>
    <dbReference type="NCBI Taxonomy" id="1744"/>
    <lineage>
        <taxon>Bacteria</taxon>
        <taxon>Bacillati</taxon>
        <taxon>Actinomycetota</taxon>
        <taxon>Actinomycetes</taxon>
        <taxon>Propionibacteriales</taxon>
        <taxon>Propionibacteriaceae</taxon>
        <taxon>Propionibacterium</taxon>
    </lineage>
</organism>
<sequence length="85" mass="9425">MTTRERLPRNGYSIAAAAKKLGVSESTVKRWTSEPREEFVARVAARHARIRELRSEGQSMRAIAAEVGVSVGTVHYALNKNRTDA</sequence>
<dbReference type="Pfam" id="PF13936">
    <property type="entry name" value="HTH_38"/>
    <property type="match status" value="1"/>
</dbReference>
<reference evidence="2" key="1">
    <citation type="submission" date="2000-07" db="EMBL/GenBank/DDBJ databases">
        <authorList>
            <person name="Jore J.P.M."/>
            <person name="van Luijk N."/>
        </authorList>
    </citation>
    <scope>NUCLEOTIDE SEQUENCE</scope>
    <source>
        <strain evidence="2">LMG16545</strain>
        <plasmid evidence="2">p545</plasmid>
    </source>
</reference>
<dbReference type="Gene3D" id="1.10.10.60">
    <property type="entry name" value="Homeodomain-like"/>
    <property type="match status" value="2"/>
</dbReference>
<geneLocation type="plasmid" evidence="2">
    <name>p545</name>
</geneLocation>
<reference evidence="2" key="2">
    <citation type="journal article" date="2001" name="Appl. Environ. Microbiol.">
        <title>Efficient transformation system for Propionibacterium freudenreichii based on a novel vector.</title>
        <authorList>
            <person name="Jore J.P.M."/>
            <person name="van Luijk N."/>
            <person name="Luiten R.G.M."/>
            <person name="van der Werf M.J."/>
            <person name="Pouwels P.H."/>
        </authorList>
    </citation>
    <scope>NUCLEOTIDE SEQUENCE</scope>
    <source>
        <strain evidence="2">LMG16545</strain>
        <plasmid evidence="2">p545</plasmid>
    </source>
</reference>
<name>Q9F6K0_9ACTN</name>
<dbReference type="AlphaFoldDB" id="Q9F6K0"/>
<dbReference type="Pfam" id="PF13384">
    <property type="entry name" value="HTH_23"/>
    <property type="match status" value="1"/>
</dbReference>
<dbReference type="EMBL" id="AF291751">
    <property type="protein sequence ID" value="AAG25295.1"/>
    <property type="molecule type" value="Genomic_DNA"/>
</dbReference>
<proteinExistence type="predicted"/>
<keyword evidence="2" id="KW-0614">Plasmid</keyword>
<evidence type="ECO:0000259" key="1">
    <source>
        <dbReference type="Pfam" id="PF13936"/>
    </source>
</evidence>
<dbReference type="RefSeq" id="WP_010901942.1">
    <property type="nucleotide sequence ID" value="NC_002580.1"/>
</dbReference>